<dbReference type="OrthoDB" id="528805at2"/>
<feature type="region of interest" description="Disordered" evidence="4">
    <location>
        <begin position="31"/>
        <end position="52"/>
    </location>
</feature>
<dbReference type="SUPFAM" id="SSF51306">
    <property type="entry name" value="LexA/Signal peptidase"/>
    <property type="match status" value="1"/>
</dbReference>
<dbReference type="AlphaFoldDB" id="A0A3L7AGE1"/>
<dbReference type="PROSITE" id="PS50943">
    <property type="entry name" value="HTH_CROC1"/>
    <property type="match status" value="1"/>
</dbReference>
<evidence type="ECO:0000256" key="4">
    <source>
        <dbReference type="SAM" id="MobiDB-lite"/>
    </source>
</evidence>
<proteinExistence type="predicted"/>
<name>A0A3L7AGE1_9HYPH</name>
<evidence type="ECO:0000256" key="2">
    <source>
        <dbReference type="ARBA" id="ARBA00023125"/>
    </source>
</evidence>
<dbReference type="EMBL" id="RCTF01000005">
    <property type="protein sequence ID" value="RLP79533.1"/>
    <property type="molecule type" value="Genomic_DNA"/>
</dbReference>
<evidence type="ECO:0000256" key="3">
    <source>
        <dbReference type="ARBA" id="ARBA00023163"/>
    </source>
</evidence>
<dbReference type="InterPro" id="IPR015927">
    <property type="entry name" value="Peptidase_S24_S26A/B/C"/>
</dbReference>
<accession>A0A3L7AGE1</accession>
<sequence>MTLDQRIRALRAQSGLTQEEFGARVGVSVQSVSQWETPERPGQARRPPRPSKDRLVTIAREFGARHAWLLSGEGPMLETEVVEGPVMPLPPPDASHPIPLLFSHKTIPVYGHAAGGMNDDGKFILNGSKIADVLCPPALEGVVGAYAVYHTGESMLPRYEPGDLLTIHPTLPVKRGDYVLVQIKGEDGDPPYGYVKRFVSKNAKELVLEQLNPPEGQEQTLRFPAERVLTVHAIWGASRG</sequence>
<dbReference type="PANTHER" id="PTHR40661">
    <property type="match status" value="1"/>
</dbReference>
<evidence type="ECO:0000256" key="1">
    <source>
        <dbReference type="ARBA" id="ARBA00023015"/>
    </source>
</evidence>
<evidence type="ECO:0000313" key="7">
    <source>
        <dbReference type="Proteomes" id="UP000269692"/>
    </source>
</evidence>
<reference evidence="6 7" key="1">
    <citation type="submission" date="2018-10" db="EMBL/GenBank/DDBJ databases">
        <title>Xanthobacter tagetidis genome sequencing and assembly.</title>
        <authorList>
            <person name="Maclea K.S."/>
            <person name="Goen A.E."/>
            <person name="Fatima S.A."/>
        </authorList>
    </citation>
    <scope>NUCLEOTIDE SEQUENCE [LARGE SCALE GENOMIC DNA]</scope>
    <source>
        <strain evidence="6 7">ATCC 700314</strain>
    </source>
</reference>
<evidence type="ECO:0000259" key="5">
    <source>
        <dbReference type="PROSITE" id="PS50943"/>
    </source>
</evidence>
<dbReference type="Pfam" id="PF00717">
    <property type="entry name" value="Peptidase_S24"/>
    <property type="match status" value="1"/>
</dbReference>
<dbReference type="Pfam" id="PF01381">
    <property type="entry name" value="HTH_3"/>
    <property type="match status" value="1"/>
</dbReference>
<dbReference type="CDD" id="cd00093">
    <property type="entry name" value="HTH_XRE"/>
    <property type="match status" value="1"/>
</dbReference>
<dbReference type="PANTHER" id="PTHR40661:SF3">
    <property type="entry name" value="FELS-1 PROPHAGE TRANSCRIPTIONAL REGULATOR"/>
    <property type="match status" value="1"/>
</dbReference>
<keyword evidence="2" id="KW-0238">DNA-binding</keyword>
<dbReference type="GO" id="GO:0003677">
    <property type="term" value="F:DNA binding"/>
    <property type="evidence" value="ECO:0007669"/>
    <property type="project" value="UniProtKB-KW"/>
</dbReference>
<dbReference type="Gene3D" id="1.10.260.40">
    <property type="entry name" value="lambda repressor-like DNA-binding domains"/>
    <property type="match status" value="1"/>
</dbReference>
<dbReference type="InterPro" id="IPR010982">
    <property type="entry name" value="Lambda_DNA-bd_dom_sf"/>
</dbReference>
<feature type="domain" description="HTH cro/C1-type" evidence="5">
    <location>
        <begin position="7"/>
        <end position="69"/>
    </location>
</feature>
<dbReference type="InterPro" id="IPR039418">
    <property type="entry name" value="LexA-like"/>
</dbReference>
<dbReference type="SMART" id="SM00530">
    <property type="entry name" value="HTH_XRE"/>
    <property type="match status" value="1"/>
</dbReference>
<organism evidence="6 7">
    <name type="scientific">Xanthobacter tagetidis</name>
    <dbReference type="NCBI Taxonomy" id="60216"/>
    <lineage>
        <taxon>Bacteria</taxon>
        <taxon>Pseudomonadati</taxon>
        <taxon>Pseudomonadota</taxon>
        <taxon>Alphaproteobacteria</taxon>
        <taxon>Hyphomicrobiales</taxon>
        <taxon>Xanthobacteraceae</taxon>
        <taxon>Xanthobacter</taxon>
    </lineage>
</organism>
<comment type="caution">
    <text evidence="6">The sequence shown here is derived from an EMBL/GenBank/DDBJ whole genome shotgun (WGS) entry which is preliminary data.</text>
</comment>
<gene>
    <name evidence="6" type="ORF">D9R14_07675</name>
</gene>
<dbReference type="InterPro" id="IPR001387">
    <property type="entry name" value="Cro/C1-type_HTH"/>
</dbReference>
<keyword evidence="7" id="KW-1185">Reference proteome</keyword>
<keyword evidence="1" id="KW-0805">Transcription regulation</keyword>
<evidence type="ECO:0000313" key="6">
    <source>
        <dbReference type="EMBL" id="RLP79533.1"/>
    </source>
</evidence>
<dbReference type="InterPro" id="IPR036286">
    <property type="entry name" value="LexA/Signal_pep-like_sf"/>
</dbReference>
<dbReference type="CDD" id="cd06529">
    <property type="entry name" value="S24_LexA-like"/>
    <property type="match status" value="1"/>
</dbReference>
<dbReference type="SUPFAM" id="SSF47413">
    <property type="entry name" value="lambda repressor-like DNA-binding domains"/>
    <property type="match status" value="1"/>
</dbReference>
<keyword evidence="3" id="KW-0804">Transcription</keyword>
<protein>
    <submittedName>
        <fullName evidence="6">Helix-turn-helix domain-containing protein</fullName>
    </submittedName>
</protein>
<dbReference type="Proteomes" id="UP000269692">
    <property type="component" value="Unassembled WGS sequence"/>
</dbReference>
<dbReference type="Gene3D" id="2.10.109.10">
    <property type="entry name" value="Umud Fragment, subunit A"/>
    <property type="match status" value="1"/>
</dbReference>